<dbReference type="RefSeq" id="WP_189412375.1">
    <property type="nucleotide sequence ID" value="NZ_BMYJ01000009.1"/>
</dbReference>
<dbReference type="Gene3D" id="3.10.450.50">
    <property type="match status" value="1"/>
</dbReference>
<accession>A0A918TUS2</accession>
<sequence length="259" mass="29250">MTARSREDIAEKFARHLTFLERSSAAFDDGFEDEDIRIAHSLRVLFHHTDKSHSIFHQLGLNNKILDTTSFVVSENEMNEARLIHAEVGFGGKSKFAAFLSDSPRCNKIPFENWWRQVVIKDQKDIKFSRRSIILQLSNKEGGSHVDPSISPSYEQLITHSLGFRFNENGFEIPPNNIASVTVRQIAHEVLSTFVDGYFCAPKKKDAEMTISGISMIPGRGPSKYSRNDLCPCESGLKYKKCHGFDGDISRQFLTPPAP</sequence>
<name>A0A918TUS2_9RHOB</name>
<keyword evidence="2" id="KW-1185">Reference proteome</keyword>
<dbReference type="SUPFAM" id="SSF103642">
    <property type="entry name" value="Sec-C motif"/>
    <property type="match status" value="1"/>
</dbReference>
<evidence type="ECO:0000313" key="2">
    <source>
        <dbReference type="Proteomes" id="UP000638981"/>
    </source>
</evidence>
<reference evidence="1" key="1">
    <citation type="journal article" date="2014" name="Int. J. Syst. Evol. Microbiol.">
        <title>Complete genome sequence of Corynebacterium casei LMG S-19264T (=DSM 44701T), isolated from a smear-ripened cheese.</title>
        <authorList>
            <consortium name="US DOE Joint Genome Institute (JGI-PGF)"/>
            <person name="Walter F."/>
            <person name="Albersmeier A."/>
            <person name="Kalinowski J."/>
            <person name="Ruckert C."/>
        </authorList>
    </citation>
    <scope>NUCLEOTIDE SEQUENCE</scope>
    <source>
        <strain evidence="1">KCTC 23310</strain>
    </source>
</reference>
<gene>
    <name evidence="1" type="ORF">GCM10007315_28690</name>
</gene>
<dbReference type="EMBL" id="BMYJ01000009">
    <property type="protein sequence ID" value="GHC62790.1"/>
    <property type="molecule type" value="Genomic_DNA"/>
</dbReference>
<dbReference type="Proteomes" id="UP000638981">
    <property type="component" value="Unassembled WGS sequence"/>
</dbReference>
<protein>
    <recommendedName>
        <fullName evidence="3">SEC-C domain-containing protein</fullName>
    </recommendedName>
</protein>
<evidence type="ECO:0008006" key="3">
    <source>
        <dbReference type="Google" id="ProtNLM"/>
    </source>
</evidence>
<dbReference type="InterPro" id="IPR004027">
    <property type="entry name" value="SEC_C_motif"/>
</dbReference>
<dbReference type="Pfam" id="PF02810">
    <property type="entry name" value="SEC-C"/>
    <property type="match status" value="1"/>
</dbReference>
<evidence type="ECO:0000313" key="1">
    <source>
        <dbReference type="EMBL" id="GHC62790.1"/>
    </source>
</evidence>
<organism evidence="1 2">
    <name type="scientific">Neogemmobacter tilapiae</name>
    <dbReference type="NCBI Taxonomy" id="875041"/>
    <lineage>
        <taxon>Bacteria</taxon>
        <taxon>Pseudomonadati</taxon>
        <taxon>Pseudomonadota</taxon>
        <taxon>Alphaproteobacteria</taxon>
        <taxon>Rhodobacterales</taxon>
        <taxon>Paracoccaceae</taxon>
        <taxon>Neogemmobacter</taxon>
    </lineage>
</organism>
<proteinExistence type="predicted"/>
<reference evidence="1" key="2">
    <citation type="submission" date="2020-09" db="EMBL/GenBank/DDBJ databases">
        <authorList>
            <person name="Sun Q."/>
            <person name="Kim S."/>
        </authorList>
    </citation>
    <scope>NUCLEOTIDE SEQUENCE</scope>
    <source>
        <strain evidence="1">KCTC 23310</strain>
    </source>
</reference>
<dbReference type="AlphaFoldDB" id="A0A918TUS2"/>
<comment type="caution">
    <text evidence="1">The sequence shown here is derived from an EMBL/GenBank/DDBJ whole genome shotgun (WGS) entry which is preliminary data.</text>
</comment>